<keyword evidence="3" id="KW-0436">Ligase</keyword>
<dbReference type="PANTHER" id="PTHR45527:SF3">
    <property type="entry name" value="SIDEROPHORE SYNTHETASE (EUROFUNG)"/>
    <property type="match status" value="1"/>
</dbReference>
<dbReference type="Proteomes" id="UP001295740">
    <property type="component" value="Unassembled WGS sequence"/>
</dbReference>
<sequence>MELDSPTSVGHAHPSSLRWHRANHANALAISAHDGELTYRELDRLSTQLAYRLVEHGVQNTIVPVHIEKSMWAPVAQLGVMKAGAASVVLDRTQPAERLRSIVHQLDPRLILTSVANEPATRGLSRQPVIVVGWAALAQLSTSEDTPELPLVASSARLYVVFTSGSTGLPKGAMITHSNFASAIEHQQHALKFRPGQRVFDFASYAFDVAWSNFLHTITVGGCLCIPSEEERKQDIPSALRKYKVNYAHFTPSVAWFSSEHLPESVKVLHFSGEELKSSLVQELRERAIIINTYGPAECSVTSTMQEVESSTEENPPIGHGLGTCTWVVSLDGARLMPVGAVGELWIEGPLVGHGYLNDQKKTAAVFIENPPWLLHRGYTSVEPGRKGRLYRTGDLVRYNRHDGSLSFVGRKDTQVKIRGQRVELSEIEHHLRGSLSLEDQRRTHVIAEVILPQGSIHPVLVALVSPRDGIPSFNVVELVRKAAIAWEQALTEVVPAYMIPSAYIPIERFITTATGKTDRRSLREAASAAFWKYAGLSQGKERMLPATESEQILLQVWSDVLNISDDKISTDTAFTRLGGDSITAMQVVSRCRAQNINITVGDVLRLRTIKALASQSRAVVRTIAAVSHEEDAEGLAWPLSPMQQLFFDAHPNGLNHYTQSFLLRVTRPTIMEALRTALAAVVQRHSMLRVRFRRREDSLAWEQKVVASDHSAFTLDEHPYHSGGNLQRIVQARQTSLDIQKGPVFAADLFNGQDEDQSLLLSAHHIIIDLVSWRVIWHDISRFLEEADSPRLPPAPLSYQTWCRLQRNEGHTLEPGKVLPHTVEAAQLDFWGLEAGDNRFADSDIYESTLDAESTALLLGRSNESMRTETLDVLVGALVHSFREAFADRPVPAVFLEGHGREPLINADVELAETVGWFTTLCPMQVPCAANESLVEAVCHAKDTRAAVPGKGRPYIACRYHSAAGREVFAGHRNVELLLNYRGVFQQLENADALLRREDRRQRAVDIREFGADYQRMALIEINIVIEDGRARVSTTTHLRMRHRDRLEHWLLRLLPAALRAAPRDLLEAPPRLTLADFSLLSITYAGLDSLLTEQLKTYGVGAGNVQDIYPCTPLQEGILLSRKKGTASYHNSWVWRCSSAPSSTNQRSTSMSAARLVAAWEAVARRHSVFATIFATHPDTGRDIQIVLRDPEPSCTRVSTTAPQSATEYLLEMDVALGTSACGPECAITVCDVGDDDGDVACRLDMSHALIDASSIPVLLRDLAEIYATQSAESVPEPPLFREVVSHIQHSESMSRHLTYWQAHLAGARRCELLGDLSITNAPRTDGRRSYGLVTLPQATTARVASFCREQDITRAVFLQLTWALVLSQFTGMEEVCFGYVCSGRDTPINNIESIVGPLISMLVARINLGITRTEDVLQAISEQTIEHLGHQHTSLAEVQHAIGVSGPLFNTAITVREVYQYGCEHGLRLEEVREEDPHEYDLLLSALLEDDKTDISVQYRGDYMSTGFAENIAGCLGSAMTYLIGTLSRTLDRAGSPAPYTNGHIPSLYHAYFRNTHGGEEDSELVHWRSQFEHFDGTMFPPLPLGSHQPRADASVECVICNISWPQSSTAVSLVKAAWASVQAAHDSSNDVCFGLLCCDSEPTSQQLATSLPTRVTLNREVKVSDLLDRLDTNKSGHPGHRSLNFLRVRLLSEEAARACQFQTLVAIILPATEGTEEGGLQVVGKQQIEGVEKLLLPTRPLALTIRCFVGLSDIRLRADFDCKAVENDLVTRMLQQFECALRWLSAPAHSQRMVRDVETVSEQDLRRIWGWNCAVPEPATTLVHDLFTRAVRAQPEAPAISAWDGELTYRMLDDLSTQLALYLVQHEVGHNTIIPIYIEKSLWMPVAQLAVMKAGGASVLLDSTQPVERARAIVNQVRPKLVISSPSNKESASLLDTDELLLLDWTLLDRIQNDVRGQSAPRTSVPSDLLYVVFTSGSTGSPKGAMITHANFASAVRYQQGALGYSPGLRVYDFVSYAFDVTWSNMLHSLTSGACLCIPSDEERKNDMIGSLQASQATFIDLTPSILRLLKPRQLPQLRQILLSGESFTKSTLGDWANHPGLLNTYGPAECSVKATMAPFNLSSSDNDIGCGEGLITWVVSLDNPDRLAPLGVVGELWLEGPLVGMGYLGDQAKTTATFVNDPRWLLCGGPDWPGRRGRLYRTGDLVRYECRGGDSGRLIFIGRRDSQIKIRGQRVELGEIESHVRDSLAAEHGHQVQVLVDMIRPRDGTNDMLVAFVCVARKDGAAGLEMTVGLDYRLKDSLPAYMIPTACIPVDHMPVGATGKTDRRRLRAMGAALTLDQLTELQPSGRKCRNGRAPSPTEALLLEMWATVLGMDAARLSPDDNFLRVGGESLNAMRLVAAARERGLSLSVADIFKWPVLVDLAHELDKRSPMVAPPHQQIVVQPFSLLDERMKTEEVRAQAASLCGVDEAHIADVFPCTPLQEGLLALTMRRPGDYVLRQARLLGRNVNPERFRRAWEQVVAATPILRTRITHLPGMGLAQVVIEQDGVAWRSESDVASMMRELEHDTVASGTPLVHFAFVESHHNDEHQAYFVWSIHHALFDGWSLALVEEALRKAYQGDPIPDSTPMQTFVRYIRQQPDEDVESFWRGQLQGSEAQPIFTSPSPSYQPRSDQMLQLELDDLEWTGDYTASTVVRAAWAILLSAYTNSAEAVFGVTVSGRQAPVPGIELIVGPTIATVPLRIVIDRNTSIEDLLRRVQAQGIDMTPFEQAGLPRIQQLDPDCEQASKFQTLLVVQPESRAGDHSQYLLFQRPDAGGDEYDDFATFNTYPLMLECQLRARGMHLRISVDSHVVDQISAQRMGQQLATILRQLCAEGRRGEPVSSVHTASAQDLQDICRWNPPLESIETCVHDLFGQVARRQPSVPAVCAWDGEFSYQELDDLSTQLARSLSAETSGGGVAGTIVPLFFEKSKWMPVAQLGVMKAGAASVALDATLPLARLGSIVQQTEQRIILSSAGNKHDAMHLAQPVMVVDEGLAVLHSTAEADLPSVNPSSTAYVVFTSGSTGTPKGAIISHSNFASAVRYQQHSLELNSASRVYDFVSYAFDVSWSNVLQTLCAGGCLCIPSEHQRRQDPAQAIVQMHVNYAHLTPTVARLLQGSYLPDLKTVSFIGEPLSAADAAYWEGKARVINTYGPAECTPVATVQPVEPHSDGEPPIGRGVGAQTWIVDTSGTEHRLAAIGAVGELWLGGPLVGQGYLNNVDKTAQAFIDDPPWLLRGSASGFPGWQGRFYRTGDLGRYNSDGTLSFMGRKDAQIKIRGQRLELGEVEHHTRLAFASLPGISQVVAEMVTPIGTSDPMLVAFLCLTEDESSPTVPAEMLLDATEMANIRLTQALPSYMIPAAYVPVGSIPMTASGKTDRIALRKKGASMKRQDMNIGRQHMQRRAPETPAQAKIHDLVARLLDVQPESLGIDDNFIRAGGDSIKAMQLVSMARSEALSLTVSQVLTTPNLEGLAAQCISTAVSPRSIPHLVMPFAALGLGEEGSTFVKREILPRVQCQAAKPSNVWPVTTTQKAYIEDALRVPRRSWYQFYIDFLPTVDEERLAQSCTQLLNRHDIFRSVFVSVHGRFYQAVFEDLPFSVERHDVSTEDIQEIFKVDREQEIRTAAVLGTHFLRVKVLRKAGVGVRLVLSMSHTMYDGISLGHIARDLSALYRGEALPPPPSFAGYIDHVAAGDTMAREYWRALLDGTTAPTAAFDLPLETVCDGPPAVLERIVRAPRVTTEITPATIFTAACAIALARASGLSEHDSDVVFGRVVSTRSTLSTSLQDVIGPCINTVPVRVAAAAANSSDSRAYVLAAVQRQYIDGLPHEAVSANLQGFDFALSSATSGCTTQFQNIGDRPTLRGMPTAAGSVLDAHPDLDLPVNPAFLWLYGTPLQDRQSFSLEVMSGSAFSKGRALHIMDELCAAFSGETA</sequence>
<dbReference type="CDD" id="cd19534">
    <property type="entry name" value="E_NRPS"/>
    <property type="match status" value="1"/>
</dbReference>
<evidence type="ECO:0000313" key="6">
    <source>
        <dbReference type="EMBL" id="CAJ2505645.1"/>
    </source>
</evidence>
<dbReference type="PROSITE" id="PS50075">
    <property type="entry name" value="CARRIER"/>
    <property type="match status" value="3"/>
</dbReference>
<dbReference type="Gene3D" id="3.30.559.30">
    <property type="entry name" value="Nonribosomal peptide synthetase, condensation domain"/>
    <property type="match status" value="5"/>
</dbReference>
<dbReference type="SUPFAM" id="SSF52777">
    <property type="entry name" value="CoA-dependent acyltransferases"/>
    <property type="match status" value="9"/>
</dbReference>
<feature type="domain" description="Carrier" evidence="5">
    <location>
        <begin position="3454"/>
        <end position="3527"/>
    </location>
</feature>
<dbReference type="InterPro" id="IPR020806">
    <property type="entry name" value="PKS_PP-bd"/>
</dbReference>
<dbReference type="GO" id="GO:0005737">
    <property type="term" value="C:cytoplasm"/>
    <property type="evidence" value="ECO:0007669"/>
    <property type="project" value="TreeGrafter"/>
</dbReference>
<protein>
    <submittedName>
        <fullName evidence="6">Uu.00g130390.m01.CDS01</fullName>
    </submittedName>
</protein>
<organism evidence="6 7">
    <name type="scientific">Anthostomella pinea</name>
    <dbReference type="NCBI Taxonomy" id="933095"/>
    <lineage>
        <taxon>Eukaryota</taxon>
        <taxon>Fungi</taxon>
        <taxon>Dikarya</taxon>
        <taxon>Ascomycota</taxon>
        <taxon>Pezizomycotina</taxon>
        <taxon>Sordariomycetes</taxon>
        <taxon>Xylariomycetidae</taxon>
        <taxon>Xylariales</taxon>
        <taxon>Xylariaceae</taxon>
        <taxon>Anthostomella</taxon>
    </lineage>
</organism>
<keyword evidence="2" id="KW-0597">Phosphoprotein</keyword>
<dbReference type="Pfam" id="PF00668">
    <property type="entry name" value="Condensation"/>
    <property type="match status" value="4"/>
</dbReference>
<dbReference type="NCBIfam" id="TIGR01733">
    <property type="entry name" value="AA-adenyl-dom"/>
    <property type="match status" value="3"/>
</dbReference>
<dbReference type="InterPro" id="IPR023213">
    <property type="entry name" value="CAT-like_dom_sf"/>
</dbReference>
<dbReference type="Gene3D" id="3.40.50.12780">
    <property type="entry name" value="N-terminal domain of ligase-like"/>
    <property type="match status" value="3"/>
</dbReference>
<dbReference type="Pfam" id="PF00501">
    <property type="entry name" value="AMP-binding"/>
    <property type="match status" value="3"/>
</dbReference>
<evidence type="ECO:0000256" key="1">
    <source>
        <dbReference type="ARBA" id="ARBA00022450"/>
    </source>
</evidence>
<dbReference type="Gene3D" id="3.30.300.30">
    <property type="match status" value="3"/>
</dbReference>
<gene>
    <name evidence="6" type="ORF">KHLLAP_LOCUS6113</name>
</gene>
<dbReference type="InterPro" id="IPR006162">
    <property type="entry name" value="Ppantetheine_attach_site"/>
</dbReference>
<dbReference type="FunFam" id="3.30.559.30:FF:000002">
    <property type="entry name" value="Nonribosomal peptide synthase Pes1"/>
    <property type="match status" value="1"/>
</dbReference>
<dbReference type="PROSITE" id="PS00012">
    <property type="entry name" value="PHOSPHOPANTETHEINE"/>
    <property type="match status" value="2"/>
</dbReference>
<dbReference type="FunFam" id="3.30.300.30:FF:000015">
    <property type="entry name" value="Nonribosomal peptide synthase SidD"/>
    <property type="match status" value="3"/>
</dbReference>
<feature type="domain" description="Carrier" evidence="5">
    <location>
        <begin position="2364"/>
        <end position="2437"/>
    </location>
</feature>
<dbReference type="InterPro" id="IPR000873">
    <property type="entry name" value="AMP-dep_synth/lig_dom"/>
</dbReference>
<dbReference type="InterPro" id="IPR042099">
    <property type="entry name" value="ANL_N_sf"/>
</dbReference>
<dbReference type="NCBIfam" id="NF003417">
    <property type="entry name" value="PRK04813.1"/>
    <property type="match status" value="3"/>
</dbReference>
<keyword evidence="1" id="KW-0596">Phosphopantetheine</keyword>
<dbReference type="Gene3D" id="3.30.559.10">
    <property type="entry name" value="Chloramphenicol acetyltransferase-like domain"/>
    <property type="match status" value="4"/>
</dbReference>
<dbReference type="InterPro" id="IPR010071">
    <property type="entry name" value="AA_adenyl_dom"/>
</dbReference>
<dbReference type="CDD" id="cd19542">
    <property type="entry name" value="CT_NRPS-like"/>
    <property type="match status" value="1"/>
</dbReference>
<dbReference type="GO" id="GO:0043041">
    <property type="term" value="P:amino acid activation for nonribosomal peptide biosynthetic process"/>
    <property type="evidence" value="ECO:0007669"/>
    <property type="project" value="TreeGrafter"/>
</dbReference>
<reference evidence="6" key="1">
    <citation type="submission" date="2023-10" db="EMBL/GenBank/DDBJ databases">
        <authorList>
            <person name="Hackl T."/>
        </authorList>
    </citation>
    <scope>NUCLEOTIDE SEQUENCE</scope>
</reference>
<dbReference type="Pfam" id="PF00550">
    <property type="entry name" value="PP-binding"/>
    <property type="match status" value="3"/>
</dbReference>
<evidence type="ECO:0000259" key="5">
    <source>
        <dbReference type="PROSITE" id="PS50075"/>
    </source>
</evidence>
<dbReference type="PROSITE" id="PS00455">
    <property type="entry name" value="AMP_BINDING"/>
    <property type="match status" value="3"/>
</dbReference>
<evidence type="ECO:0000256" key="4">
    <source>
        <dbReference type="ARBA" id="ARBA00029454"/>
    </source>
</evidence>
<dbReference type="Gene3D" id="1.10.1200.10">
    <property type="entry name" value="ACP-like"/>
    <property type="match status" value="3"/>
</dbReference>
<dbReference type="InterPro" id="IPR045851">
    <property type="entry name" value="AMP-bd_C_sf"/>
</dbReference>
<evidence type="ECO:0000256" key="3">
    <source>
        <dbReference type="ARBA" id="ARBA00022598"/>
    </source>
</evidence>
<comment type="similarity">
    <text evidence="4">Belongs to the NRP synthetase family.</text>
</comment>
<dbReference type="InterPro" id="IPR036736">
    <property type="entry name" value="ACP-like_sf"/>
</dbReference>
<feature type="domain" description="Carrier" evidence="5">
    <location>
        <begin position="545"/>
        <end position="621"/>
    </location>
</feature>
<name>A0AAI8VIP3_9PEZI</name>
<dbReference type="CDD" id="cd19545">
    <property type="entry name" value="FUM14_C_NRPS-like"/>
    <property type="match status" value="1"/>
</dbReference>
<evidence type="ECO:0000313" key="7">
    <source>
        <dbReference type="Proteomes" id="UP001295740"/>
    </source>
</evidence>
<proteinExistence type="inferred from homology"/>
<dbReference type="EMBL" id="CAUWAG010000007">
    <property type="protein sequence ID" value="CAJ2505645.1"/>
    <property type="molecule type" value="Genomic_DNA"/>
</dbReference>
<dbReference type="GO" id="GO:0031177">
    <property type="term" value="F:phosphopantetheine binding"/>
    <property type="evidence" value="ECO:0007669"/>
    <property type="project" value="InterPro"/>
</dbReference>
<dbReference type="InterPro" id="IPR020845">
    <property type="entry name" value="AMP-binding_CS"/>
</dbReference>
<dbReference type="GO" id="GO:0044550">
    <property type="term" value="P:secondary metabolite biosynthetic process"/>
    <property type="evidence" value="ECO:0007669"/>
    <property type="project" value="TreeGrafter"/>
</dbReference>
<dbReference type="SUPFAM" id="SSF56801">
    <property type="entry name" value="Acetyl-CoA synthetase-like"/>
    <property type="match status" value="3"/>
</dbReference>
<comment type="caution">
    <text evidence="6">The sequence shown here is derived from an EMBL/GenBank/DDBJ whole genome shotgun (WGS) entry which is preliminary data.</text>
</comment>
<dbReference type="InterPro" id="IPR001242">
    <property type="entry name" value="Condensation_dom"/>
</dbReference>
<keyword evidence="7" id="KW-1185">Reference proteome</keyword>
<accession>A0AAI8VIP3</accession>
<dbReference type="CDD" id="cd05918">
    <property type="entry name" value="A_NRPS_SidN3_like"/>
    <property type="match status" value="3"/>
</dbReference>
<dbReference type="SUPFAM" id="SSF47336">
    <property type="entry name" value="ACP-like"/>
    <property type="match status" value="3"/>
</dbReference>
<evidence type="ECO:0000256" key="2">
    <source>
        <dbReference type="ARBA" id="ARBA00022553"/>
    </source>
</evidence>
<dbReference type="FunFam" id="3.30.559.30:FF:000003">
    <property type="entry name" value="Nonribosomal peptide synthase SidD"/>
    <property type="match status" value="1"/>
</dbReference>
<dbReference type="InterPro" id="IPR009081">
    <property type="entry name" value="PP-bd_ACP"/>
</dbReference>
<dbReference type="FunFam" id="3.30.559.10:FF:000016">
    <property type="entry name" value="Nonribosomal peptide synthase Pes1"/>
    <property type="match status" value="1"/>
</dbReference>
<dbReference type="PANTHER" id="PTHR45527">
    <property type="entry name" value="NONRIBOSOMAL PEPTIDE SYNTHETASE"/>
    <property type="match status" value="1"/>
</dbReference>
<dbReference type="SMART" id="SM00823">
    <property type="entry name" value="PKS_PP"/>
    <property type="match status" value="3"/>
</dbReference>
<dbReference type="GO" id="GO:0016874">
    <property type="term" value="F:ligase activity"/>
    <property type="evidence" value="ECO:0007669"/>
    <property type="project" value="UniProtKB-KW"/>
</dbReference>